<dbReference type="Proteomes" id="UP000694562">
    <property type="component" value="Unplaced"/>
</dbReference>
<evidence type="ECO:0000256" key="3">
    <source>
        <dbReference type="PROSITE-ProRule" id="PRU00176"/>
    </source>
</evidence>
<dbReference type="AlphaFoldDB" id="A0A8C4UKA2"/>
<keyword evidence="1" id="KW-0677">Repeat</keyword>
<dbReference type="InterPro" id="IPR000504">
    <property type="entry name" value="RRM_dom"/>
</dbReference>
<dbReference type="InterPro" id="IPR012677">
    <property type="entry name" value="Nucleotide-bd_a/b_plait_sf"/>
</dbReference>
<reference evidence="5" key="2">
    <citation type="submission" date="2025-09" db="UniProtKB">
        <authorList>
            <consortium name="Ensembl"/>
        </authorList>
    </citation>
    <scope>IDENTIFICATION</scope>
</reference>
<dbReference type="InterPro" id="IPR055204">
    <property type="entry name" value="HNRNPL_RRM"/>
</dbReference>
<dbReference type="OrthoDB" id="296632at2759"/>
<feature type="domain" description="RRM" evidence="4">
    <location>
        <begin position="144"/>
        <end position="220"/>
    </location>
</feature>
<dbReference type="Pfam" id="PF11835">
    <property type="entry name" value="RRM_8"/>
    <property type="match status" value="1"/>
</dbReference>
<dbReference type="InterPro" id="IPR035979">
    <property type="entry name" value="RBD_domain_sf"/>
</dbReference>
<keyword evidence="2 3" id="KW-0694">RNA-binding</keyword>
<evidence type="ECO:0000256" key="1">
    <source>
        <dbReference type="ARBA" id="ARBA00022737"/>
    </source>
</evidence>
<proteinExistence type="predicted"/>
<dbReference type="Gene3D" id="3.30.70.330">
    <property type="match status" value="4"/>
</dbReference>
<organism evidence="5 6">
    <name type="scientific">Falco tinnunculus</name>
    <name type="common">Common kestrel</name>
    <dbReference type="NCBI Taxonomy" id="100819"/>
    <lineage>
        <taxon>Eukaryota</taxon>
        <taxon>Metazoa</taxon>
        <taxon>Chordata</taxon>
        <taxon>Craniata</taxon>
        <taxon>Vertebrata</taxon>
        <taxon>Euteleostomi</taxon>
        <taxon>Archelosauria</taxon>
        <taxon>Archosauria</taxon>
        <taxon>Dinosauria</taxon>
        <taxon>Saurischia</taxon>
        <taxon>Theropoda</taxon>
        <taxon>Coelurosauria</taxon>
        <taxon>Aves</taxon>
        <taxon>Neognathae</taxon>
        <taxon>Neoaves</taxon>
        <taxon>Telluraves</taxon>
        <taxon>Australaves</taxon>
        <taxon>Falconiformes</taxon>
        <taxon>Falconidae</taxon>
        <taxon>Falco</taxon>
    </lineage>
</organism>
<dbReference type="Pfam" id="PF22976">
    <property type="entry name" value="RRM_10"/>
    <property type="match status" value="1"/>
</dbReference>
<dbReference type="PROSITE" id="PS50102">
    <property type="entry name" value="RRM"/>
    <property type="match status" value="4"/>
</dbReference>
<dbReference type="Ensembl" id="ENSFTIT00000013434.1">
    <property type="protein sequence ID" value="ENSFTIP00000012878.1"/>
    <property type="gene ID" value="ENSFTIG00000008567.1"/>
</dbReference>
<feature type="domain" description="RRM" evidence="4">
    <location>
        <begin position="412"/>
        <end position="487"/>
    </location>
</feature>
<evidence type="ECO:0000256" key="2">
    <source>
        <dbReference type="ARBA" id="ARBA00022884"/>
    </source>
</evidence>
<evidence type="ECO:0000259" key="4">
    <source>
        <dbReference type="PROSITE" id="PS50102"/>
    </source>
</evidence>
<feature type="domain" description="RRM" evidence="4">
    <location>
        <begin position="282"/>
        <end position="369"/>
    </location>
</feature>
<accession>A0A8C4UKA2</accession>
<dbReference type="GO" id="GO:0003723">
    <property type="term" value="F:RNA binding"/>
    <property type="evidence" value="ECO:0007669"/>
    <property type="project" value="UniProtKB-UniRule"/>
</dbReference>
<evidence type="ECO:0000313" key="5">
    <source>
        <dbReference type="Ensembl" id="ENSFTIP00000012878.1"/>
    </source>
</evidence>
<dbReference type="Pfam" id="PF13893">
    <property type="entry name" value="RRM_5"/>
    <property type="match status" value="2"/>
</dbReference>
<sequence>NPQENKQKINANQTTSSCSPSRVLHLRQIPDDATEAEIISLVLPFGIVTNILILKGKGQALLEMSSVEAAVNVVSYCNTAVLYLRSQPLCIQYSNYKTLRTDNAPNQARTQAALCALTAVRSGSLLSSSVIVKNGLPPSQGSVLRIVVENAFYPLTLDTLYQIFSVYGSVLKIVMFNKGNKFQALLQYANPMEAYYAKMILDGHSVYVSCCTLRIEFSKLSNLIIKYNNNKSKDFTRFRLSPGDARPPLQPSASNTSGIPGVYFSFSVSRSAVPGQMSIPGATAFATTLLQTNILTKLFNEVIILCNTDVIQMKCPCMYGNVHRVKIMLSKRGSALVQMADATQAQLAITYLNGQMLYGKVLRATFSKHQRIQLPHEGQDNQGLTKDYLHSPLHRYKRPGSKNFKNIFPPSATLHLSNIPPSVTLDYLKNLFESTGSTVKAFKFLLRDSRMALIQLDSVEEAIHALIALHNHDLGEDHYLRISFSKWTI</sequence>
<dbReference type="SMART" id="SM00360">
    <property type="entry name" value="RRM"/>
    <property type="match status" value="4"/>
</dbReference>
<dbReference type="PANTHER" id="PTHR15592">
    <property type="entry name" value="MATRIN 3/NUCLEAR PROTEIN 220-RELATED"/>
    <property type="match status" value="1"/>
</dbReference>
<feature type="domain" description="RRM" evidence="4">
    <location>
        <begin position="22"/>
        <end position="106"/>
    </location>
</feature>
<keyword evidence="6" id="KW-1185">Reference proteome</keyword>
<protein>
    <submittedName>
        <fullName evidence="5">Polypyrimidine tract binding protein 3</fullName>
    </submittedName>
</protein>
<evidence type="ECO:0000313" key="6">
    <source>
        <dbReference type="Proteomes" id="UP000694562"/>
    </source>
</evidence>
<dbReference type="InterPro" id="IPR021790">
    <property type="entry name" value="PTBP1-like_RRM2"/>
</dbReference>
<dbReference type="SUPFAM" id="SSF54928">
    <property type="entry name" value="RNA-binding domain, RBD"/>
    <property type="match status" value="3"/>
</dbReference>
<reference evidence="5" key="1">
    <citation type="submission" date="2025-08" db="UniProtKB">
        <authorList>
            <consortium name="Ensembl"/>
        </authorList>
    </citation>
    <scope>IDENTIFICATION</scope>
</reference>
<name>A0A8C4UKA2_FALTI</name>